<name>A0A5B7J987_PORTR</name>
<reference evidence="1 2" key="1">
    <citation type="submission" date="2019-05" db="EMBL/GenBank/DDBJ databases">
        <title>Another draft genome of Portunus trituberculatus and its Hox gene families provides insights of decapod evolution.</title>
        <authorList>
            <person name="Jeong J.-H."/>
            <person name="Song I."/>
            <person name="Kim S."/>
            <person name="Choi T."/>
            <person name="Kim D."/>
            <person name="Ryu S."/>
            <person name="Kim W."/>
        </authorList>
    </citation>
    <scope>NUCLEOTIDE SEQUENCE [LARGE SCALE GENOMIC DNA]</scope>
    <source>
        <tissue evidence="1">Muscle</tissue>
    </source>
</reference>
<comment type="caution">
    <text evidence="1">The sequence shown here is derived from an EMBL/GenBank/DDBJ whole genome shotgun (WGS) entry which is preliminary data.</text>
</comment>
<proteinExistence type="predicted"/>
<dbReference type="EMBL" id="VSRR010094434">
    <property type="protein sequence ID" value="MPC93310.1"/>
    <property type="molecule type" value="Genomic_DNA"/>
</dbReference>
<sequence length="90" mass="9731">MEVSRVLEPAGTLYESKNIFERLAKASRVARQPLKGSTTTALMSQQRCTACLPLCNPLPGCRSLGLPPVLSSCHAFDSLLLYSLCLSSEC</sequence>
<accession>A0A5B7J987</accession>
<dbReference type="Proteomes" id="UP000324222">
    <property type="component" value="Unassembled WGS sequence"/>
</dbReference>
<keyword evidence="2" id="KW-1185">Reference proteome</keyword>
<gene>
    <name evidence="1" type="ORF">E2C01_088434</name>
</gene>
<organism evidence="1 2">
    <name type="scientific">Portunus trituberculatus</name>
    <name type="common">Swimming crab</name>
    <name type="synonym">Neptunus trituberculatus</name>
    <dbReference type="NCBI Taxonomy" id="210409"/>
    <lineage>
        <taxon>Eukaryota</taxon>
        <taxon>Metazoa</taxon>
        <taxon>Ecdysozoa</taxon>
        <taxon>Arthropoda</taxon>
        <taxon>Crustacea</taxon>
        <taxon>Multicrustacea</taxon>
        <taxon>Malacostraca</taxon>
        <taxon>Eumalacostraca</taxon>
        <taxon>Eucarida</taxon>
        <taxon>Decapoda</taxon>
        <taxon>Pleocyemata</taxon>
        <taxon>Brachyura</taxon>
        <taxon>Eubrachyura</taxon>
        <taxon>Portunoidea</taxon>
        <taxon>Portunidae</taxon>
        <taxon>Portuninae</taxon>
        <taxon>Portunus</taxon>
    </lineage>
</organism>
<dbReference type="AlphaFoldDB" id="A0A5B7J987"/>
<evidence type="ECO:0000313" key="2">
    <source>
        <dbReference type="Proteomes" id="UP000324222"/>
    </source>
</evidence>
<evidence type="ECO:0000313" key="1">
    <source>
        <dbReference type="EMBL" id="MPC93310.1"/>
    </source>
</evidence>
<protein>
    <submittedName>
        <fullName evidence="1">Uncharacterized protein</fullName>
    </submittedName>
</protein>